<evidence type="ECO:0000313" key="1">
    <source>
        <dbReference type="EMBL" id="KAH7928407.1"/>
    </source>
</evidence>
<protein>
    <submittedName>
        <fullName evidence="1">Uncharacterized protein</fullName>
    </submittedName>
</protein>
<proteinExistence type="predicted"/>
<dbReference type="Proteomes" id="UP000790709">
    <property type="component" value="Unassembled WGS sequence"/>
</dbReference>
<sequence>MALVNMDWFMRTATLLLATISCSYSTFVRAGDTLPARSDYEFVIARQEVTLAPGLRQNKTVVNGQFPGPQMRVPYGSHVRNKVTNMIPSNGSSIHWHGLINNGTPWFDGFASQNQCGIPTNQSFLYQYETKLQSGTAWWHAHFADENVDGVFGPLIVEDEPGGFPYDYDEDWTILMTDSYNKTSWELIDYLKMPEEPENPHTDPSPDLGFACLYDSFNAAACSHDSTGQGLTLNFEQGKTYRLRLIGAANLVPFLFSIDGHEMRLAKSDLTTLDGQSTVNSLFIFSGQRYDVLVTARSDVQDGESFWLRSTMINCGRGPSGVLNGDLRGVVQYGSTSTIKPPTSTPWNDTSTVCAGPPLSMLTPRVNNFIDSNPAITLMINYTIIFDPVTQYLIATVNDQSYSTPPTAYPTLFQYHADPNWTPDSGRNVLVVGDQYRGKQVRVLLISIAAIGAHPFHLHGHDFHVLASGTGVYNDSVPLNLANPPRRDTTSVPAGGYTVVQFTADNPGVWAFHCHIGWHLEEGMLAQLVELPQAISEMRIPPEAIDQCGEQDV</sequence>
<gene>
    <name evidence="1" type="ORF">BV22DRAFT_1030706</name>
</gene>
<dbReference type="EMBL" id="MU266353">
    <property type="protein sequence ID" value="KAH7928407.1"/>
    <property type="molecule type" value="Genomic_DNA"/>
</dbReference>
<accession>A0ACB8BSK9</accession>
<organism evidence="1 2">
    <name type="scientific">Leucogyrophana mollusca</name>
    <dbReference type="NCBI Taxonomy" id="85980"/>
    <lineage>
        <taxon>Eukaryota</taxon>
        <taxon>Fungi</taxon>
        <taxon>Dikarya</taxon>
        <taxon>Basidiomycota</taxon>
        <taxon>Agaricomycotina</taxon>
        <taxon>Agaricomycetes</taxon>
        <taxon>Agaricomycetidae</taxon>
        <taxon>Boletales</taxon>
        <taxon>Boletales incertae sedis</taxon>
        <taxon>Leucogyrophana</taxon>
    </lineage>
</organism>
<name>A0ACB8BSK9_9AGAM</name>
<keyword evidence="2" id="KW-1185">Reference proteome</keyword>
<evidence type="ECO:0000313" key="2">
    <source>
        <dbReference type="Proteomes" id="UP000790709"/>
    </source>
</evidence>
<comment type="caution">
    <text evidence="1">The sequence shown here is derived from an EMBL/GenBank/DDBJ whole genome shotgun (WGS) entry which is preliminary data.</text>
</comment>
<reference evidence="1" key="1">
    <citation type="journal article" date="2021" name="New Phytol.">
        <title>Evolutionary innovations through gain and loss of genes in the ectomycorrhizal Boletales.</title>
        <authorList>
            <person name="Wu G."/>
            <person name="Miyauchi S."/>
            <person name="Morin E."/>
            <person name="Kuo A."/>
            <person name="Drula E."/>
            <person name="Varga T."/>
            <person name="Kohler A."/>
            <person name="Feng B."/>
            <person name="Cao Y."/>
            <person name="Lipzen A."/>
            <person name="Daum C."/>
            <person name="Hundley H."/>
            <person name="Pangilinan J."/>
            <person name="Johnson J."/>
            <person name="Barry K."/>
            <person name="LaButti K."/>
            <person name="Ng V."/>
            <person name="Ahrendt S."/>
            <person name="Min B."/>
            <person name="Choi I.G."/>
            <person name="Park H."/>
            <person name="Plett J.M."/>
            <person name="Magnuson J."/>
            <person name="Spatafora J.W."/>
            <person name="Nagy L.G."/>
            <person name="Henrissat B."/>
            <person name="Grigoriev I.V."/>
            <person name="Yang Z.L."/>
            <person name="Xu J."/>
            <person name="Martin F.M."/>
        </authorList>
    </citation>
    <scope>NUCLEOTIDE SEQUENCE</scope>
    <source>
        <strain evidence="1">KUC20120723A-06</strain>
    </source>
</reference>